<organism evidence="1 2">
    <name type="scientific">Vicia faba</name>
    <name type="common">Broad bean</name>
    <name type="synonym">Faba vulgaris</name>
    <dbReference type="NCBI Taxonomy" id="3906"/>
    <lineage>
        <taxon>Eukaryota</taxon>
        <taxon>Viridiplantae</taxon>
        <taxon>Streptophyta</taxon>
        <taxon>Embryophyta</taxon>
        <taxon>Tracheophyta</taxon>
        <taxon>Spermatophyta</taxon>
        <taxon>Magnoliopsida</taxon>
        <taxon>eudicotyledons</taxon>
        <taxon>Gunneridae</taxon>
        <taxon>Pentapetalae</taxon>
        <taxon>rosids</taxon>
        <taxon>fabids</taxon>
        <taxon>Fabales</taxon>
        <taxon>Fabaceae</taxon>
        <taxon>Papilionoideae</taxon>
        <taxon>50 kb inversion clade</taxon>
        <taxon>NPAAA clade</taxon>
        <taxon>Hologalegina</taxon>
        <taxon>IRL clade</taxon>
        <taxon>Fabeae</taxon>
        <taxon>Vicia</taxon>
    </lineage>
</organism>
<evidence type="ECO:0000313" key="1">
    <source>
        <dbReference type="EMBL" id="CAI8597007.1"/>
    </source>
</evidence>
<protein>
    <submittedName>
        <fullName evidence="1">Uncharacterized protein</fullName>
    </submittedName>
</protein>
<evidence type="ECO:0000313" key="2">
    <source>
        <dbReference type="Proteomes" id="UP001157006"/>
    </source>
</evidence>
<proteinExistence type="predicted"/>
<dbReference type="EMBL" id="OX451737">
    <property type="protein sequence ID" value="CAI8597007.1"/>
    <property type="molecule type" value="Genomic_DNA"/>
</dbReference>
<name>A0AAV0ZGV5_VICFA</name>
<gene>
    <name evidence="1" type="ORF">VFH_II061560</name>
</gene>
<accession>A0AAV0ZGV5</accession>
<dbReference type="InterPro" id="IPR004158">
    <property type="entry name" value="DUF247_pln"/>
</dbReference>
<dbReference type="AlphaFoldDB" id="A0AAV0ZGV5"/>
<dbReference type="PANTHER" id="PTHR31170">
    <property type="entry name" value="BNAC04G53230D PROTEIN"/>
    <property type="match status" value="1"/>
</dbReference>
<keyword evidence="2" id="KW-1185">Reference proteome</keyword>
<dbReference type="Pfam" id="PF03140">
    <property type="entry name" value="DUF247"/>
    <property type="match status" value="1"/>
</dbReference>
<dbReference type="Proteomes" id="UP001157006">
    <property type="component" value="Chromosome 2"/>
</dbReference>
<dbReference type="PANTHER" id="PTHR31170:SF20">
    <property type="entry name" value="DUF247 DOMAIN PROTEIN"/>
    <property type="match status" value="1"/>
</dbReference>
<reference evidence="1 2" key="1">
    <citation type="submission" date="2023-01" db="EMBL/GenBank/DDBJ databases">
        <authorList>
            <person name="Kreplak J."/>
        </authorList>
    </citation>
    <scope>NUCLEOTIDE SEQUENCE [LARGE SCALE GENOMIC DNA]</scope>
</reference>
<sequence length="162" mass="18903">MVPSGENIKDMNGEEEKYRYERWKQSTKALLSAVRKETCQPYSIPVVPGNLRKWNESAYIPKVVSIGPQYKGKRELLQMEEIKWRCVTTLLSRTFGLDAIEKCMEAVLELDATVRACYVDEITLDRFSHFCPDWLLSCCLSFSQKIVTTQFLFQLAFHQHRK</sequence>